<protein>
    <recommendedName>
        <fullName evidence="1">N-acetylmuramidase domain-containing protein</fullName>
    </recommendedName>
</protein>
<dbReference type="EMBL" id="BPRC01000010">
    <property type="protein sequence ID" value="GJE65763.1"/>
    <property type="molecule type" value="Genomic_DNA"/>
</dbReference>
<reference evidence="2" key="1">
    <citation type="journal article" date="2021" name="Front. Microbiol.">
        <title>Comprehensive Comparative Genomics and Phenotyping of Methylobacterium Species.</title>
        <authorList>
            <person name="Alessa O."/>
            <person name="Ogura Y."/>
            <person name="Fujitani Y."/>
            <person name="Takami H."/>
            <person name="Hayashi T."/>
            <person name="Sahin N."/>
            <person name="Tani A."/>
        </authorList>
    </citation>
    <scope>NUCLEOTIDE SEQUENCE</scope>
    <source>
        <strain evidence="2">NBRC 15686</strain>
    </source>
</reference>
<feature type="domain" description="N-acetylmuramidase" evidence="1">
    <location>
        <begin position="43"/>
        <end position="207"/>
    </location>
</feature>
<dbReference type="Proteomes" id="UP001055039">
    <property type="component" value="Unassembled WGS sequence"/>
</dbReference>
<evidence type="ECO:0000259" key="1">
    <source>
        <dbReference type="Pfam" id="PF11860"/>
    </source>
</evidence>
<organism evidence="2 3">
    <name type="scientific">Methylorubrum aminovorans</name>
    <dbReference type="NCBI Taxonomy" id="269069"/>
    <lineage>
        <taxon>Bacteria</taxon>
        <taxon>Pseudomonadati</taxon>
        <taxon>Pseudomonadota</taxon>
        <taxon>Alphaproteobacteria</taxon>
        <taxon>Hyphomicrobiales</taxon>
        <taxon>Methylobacteriaceae</taxon>
        <taxon>Methylorubrum</taxon>
    </lineage>
</organism>
<dbReference type="InterPro" id="IPR024408">
    <property type="entry name" value="Muramidase"/>
</dbReference>
<name>A0ABQ4UFJ0_9HYPH</name>
<dbReference type="RefSeq" id="WP_238225196.1">
    <property type="nucleotide sequence ID" value="NZ_BAAADH010000077.1"/>
</dbReference>
<evidence type="ECO:0000313" key="2">
    <source>
        <dbReference type="EMBL" id="GJE65763.1"/>
    </source>
</evidence>
<accession>A0ABQ4UFJ0</accession>
<comment type="caution">
    <text evidence="2">The sequence shown here is derived from an EMBL/GenBank/DDBJ whole genome shotgun (WGS) entry which is preliminary data.</text>
</comment>
<dbReference type="Pfam" id="PF11860">
    <property type="entry name" value="Muramidase"/>
    <property type="match status" value="1"/>
</dbReference>
<evidence type="ECO:0000313" key="3">
    <source>
        <dbReference type="Proteomes" id="UP001055039"/>
    </source>
</evidence>
<gene>
    <name evidence="2" type="ORF">LNAOJCKE_2976</name>
</gene>
<keyword evidence="3" id="KW-1185">Reference proteome</keyword>
<sequence>MTSSPDAGAFTRLRAAGFICAAARLTDYDLPRIGHTIGVGEDEIHAVMDVEASGSGFDRLKRPKMLFEPHVFWRNLSGAERTRAASLGLAYASWKPGAYPTDSYPRLMQAMAINETAALKASSWGLGQILGENHKAAGYATPQAMVLAFCNGGEAEHLAAMVRFIVTNGLDDELRRHDWAGFARGYNGAGYAKHGYHTKLAAAFAKWSKIKDTPWSPGMGEPAPDPLAPMTAAGTELGSLPSPTLISAPTIVAAKINDPVQPAPTGGLLRSGVQATGGAVRSGLAGLYDLIHTSFRKA</sequence>
<proteinExistence type="predicted"/>
<reference evidence="2" key="2">
    <citation type="submission" date="2021-08" db="EMBL/GenBank/DDBJ databases">
        <authorList>
            <person name="Tani A."/>
            <person name="Ola A."/>
            <person name="Ogura Y."/>
            <person name="Katsura K."/>
            <person name="Hayashi T."/>
        </authorList>
    </citation>
    <scope>NUCLEOTIDE SEQUENCE</scope>
    <source>
        <strain evidence="2">NBRC 15686</strain>
    </source>
</reference>